<feature type="transmembrane region" description="Helical" evidence="2">
    <location>
        <begin position="82"/>
        <end position="115"/>
    </location>
</feature>
<accession>A0A7I7U8R1</accession>
<name>A0A7I7U8R1_MYCPF</name>
<dbReference type="Pfam" id="PF13828">
    <property type="entry name" value="DUF4190"/>
    <property type="match status" value="1"/>
</dbReference>
<dbReference type="RefSeq" id="WP_163767753.1">
    <property type="nucleotide sequence ID" value="NZ_AP022598.1"/>
</dbReference>
<organism evidence="4 5">
    <name type="scientific">Mycolicibacterium parafortuitum</name>
    <name type="common">Mycobacterium parafortuitum</name>
    <dbReference type="NCBI Taxonomy" id="39692"/>
    <lineage>
        <taxon>Bacteria</taxon>
        <taxon>Bacillati</taxon>
        <taxon>Actinomycetota</taxon>
        <taxon>Actinomycetes</taxon>
        <taxon>Mycobacteriales</taxon>
        <taxon>Mycobacteriaceae</taxon>
        <taxon>Mycolicibacterium</taxon>
    </lineage>
</organism>
<evidence type="ECO:0000256" key="1">
    <source>
        <dbReference type="SAM" id="MobiDB-lite"/>
    </source>
</evidence>
<dbReference type="AlphaFoldDB" id="A0A7I7U8R1"/>
<evidence type="ECO:0000259" key="3">
    <source>
        <dbReference type="Pfam" id="PF13828"/>
    </source>
</evidence>
<reference evidence="4 5" key="1">
    <citation type="journal article" date="2019" name="Emerg. Microbes Infect.">
        <title>Comprehensive subspecies identification of 175 nontuberculous mycobacteria species based on 7547 genomic profiles.</title>
        <authorList>
            <person name="Matsumoto Y."/>
            <person name="Kinjo T."/>
            <person name="Motooka D."/>
            <person name="Nabeya D."/>
            <person name="Jung N."/>
            <person name="Uechi K."/>
            <person name="Horii T."/>
            <person name="Iida T."/>
            <person name="Fujita J."/>
            <person name="Nakamura S."/>
        </authorList>
    </citation>
    <scope>NUCLEOTIDE SEQUENCE [LARGE SCALE GENOMIC DNA]</scope>
    <source>
        <strain evidence="4 5">JCM 6367</strain>
    </source>
</reference>
<feature type="compositionally biased region" description="Pro residues" evidence="1">
    <location>
        <begin position="1"/>
        <end position="11"/>
    </location>
</feature>
<proteinExistence type="predicted"/>
<feature type="domain" description="DUF4190" evidence="3">
    <location>
        <begin position="39"/>
        <end position="103"/>
    </location>
</feature>
<keyword evidence="2" id="KW-1133">Transmembrane helix</keyword>
<feature type="transmembrane region" description="Helical" evidence="2">
    <location>
        <begin position="44"/>
        <end position="70"/>
    </location>
</feature>
<protein>
    <recommendedName>
        <fullName evidence="3">DUF4190 domain-containing protein</fullName>
    </recommendedName>
</protein>
<keyword evidence="2" id="KW-0472">Membrane</keyword>
<sequence>MSEPPPPPPGTYPGGYSPQPYGPYGGYPPPYPPPAKNGLGTASLVVAIISLFTVFGGVVLGVVAVILGFLGRGRVQRGEANNGGIAVAGIVLGAVSIVVSIVAIVIMAVVGWSVFKDVGGTDYIDCLNRAGSDQTAVERCADEFTQRVEDEFSVTVSPRP</sequence>
<evidence type="ECO:0000313" key="4">
    <source>
        <dbReference type="EMBL" id="BBY77495.1"/>
    </source>
</evidence>
<keyword evidence="2" id="KW-0812">Transmembrane</keyword>
<gene>
    <name evidence="4" type="ORF">MPRF_43940</name>
</gene>
<evidence type="ECO:0000313" key="5">
    <source>
        <dbReference type="Proteomes" id="UP000466554"/>
    </source>
</evidence>
<feature type="region of interest" description="Disordered" evidence="1">
    <location>
        <begin position="1"/>
        <end position="21"/>
    </location>
</feature>
<dbReference type="InterPro" id="IPR025241">
    <property type="entry name" value="DUF4190"/>
</dbReference>
<dbReference type="Proteomes" id="UP000466554">
    <property type="component" value="Chromosome"/>
</dbReference>
<evidence type="ECO:0000256" key="2">
    <source>
        <dbReference type="SAM" id="Phobius"/>
    </source>
</evidence>
<dbReference type="EMBL" id="AP022598">
    <property type="protein sequence ID" value="BBY77495.1"/>
    <property type="molecule type" value="Genomic_DNA"/>
</dbReference>